<feature type="non-terminal residue" evidence="2">
    <location>
        <position position="1"/>
    </location>
</feature>
<sequence>KNHILVESFGSVMGGVGFGVATGIAIFVMATPVGWVAALVIGAGSFASSYAGGKIAKGLYDTLANNKDLTKLPVVSNLCH</sequence>
<accession>A0A3B0ZYB1</accession>
<dbReference type="EMBL" id="UOFT01000066">
    <property type="protein sequence ID" value="VAW98548.1"/>
    <property type="molecule type" value="Genomic_DNA"/>
</dbReference>
<evidence type="ECO:0000313" key="2">
    <source>
        <dbReference type="EMBL" id="VAW98548.1"/>
    </source>
</evidence>
<keyword evidence="1" id="KW-1133">Transmembrane helix</keyword>
<organism evidence="2">
    <name type="scientific">hydrothermal vent metagenome</name>
    <dbReference type="NCBI Taxonomy" id="652676"/>
    <lineage>
        <taxon>unclassified sequences</taxon>
        <taxon>metagenomes</taxon>
        <taxon>ecological metagenomes</taxon>
    </lineage>
</organism>
<gene>
    <name evidence="2" type="ORF">MNBD_GAMMA23-1540</name>
</gene>
<dbReference type="AlphaFoldDB" id="A0A3B0ZYB1"/>
<evidence type="ECO:0000256" key="1">
    <source>
        <dbReference type="SAM" id="Phobius"/>
    </source>
</evidence>
<feature type="transmembrane region" description="Helical" evidence="1">
    <location>
        <begin position="12"/>
        <end position="29"/>
    </location>
</feature>
<keyword evidence="1" id="KW-0812">Transmembrane</keyword>
<reference evidence="2" key="1">
    <citation type="submission" date="2018-06" db="EMBL/GenBank/DDBJ databases">
        <authorList>
            <person name="Zhirakovskaya E."/>
        </authorList>
    </citation>
    <scope>NUCLEOTIDE SEQUENCE</scope>
</reference>
<proteinExistence type="predicted"/>
<protein>
    <submittedName>
        <fullName evidence="2">Uncharacterized protein</fullName>
    </submittedName>
</protein>
<feature type="transmembrane region" description="Helical" evidence="1">
    <location>
        <begin position="35"/>
        <end position="53"/>
    </location>
</feature>
<keyword evidence="1" id="KW-0472">Membrane</keyword>
<name>A0A3B0ZYB1_9ZZZZ</name>